<dbReference type="EMBL" id="MG676225">
    <property type="protein sequence ID" value="AVR76127.1"/>
    <property type="molecule type" value="Genomic_DNA"/>
</dbReference>
<protein>
    <submittedName>
        <fullName evidence="1">Toll-like protein</fullName>
    </submittedName>
</protein>
<keyword evidence="2" id="KW-1185">Reference proteome</keyword>
<gene>
    <name evidence="1" type="ORF">AhSzw1_91</name>
</gene>
<evidence type="ECO:0000313" key="2">
    <source>
        <dbReference type="Proteomes" id="UP000244342"/>
    </source>
</evidence>
<reference evidence="2" key="1">
    <citation type="submission" date="2017-12" db="EMBL/GenBank/DDBJ databases">
        <title>Genomic characterization of T5-related Aeromonas hydrophila phages AhSzq-1 and AhSzw-1 and proposal to be two new species.</title>
        <authorList>
            <person name="Yuan S."/>
            <person name="Chen L."/>
            <person name="Ma Y."/>
        </authorList>
    </citation>
    <scope>NUCLEOTIDE SEQUENCE [LARGE SCALE GENOMIC DNA]</scope>
</reference>
<evidence type="ECO:0000313" key="1">
    <source>
        <dbReference type="EMBL" id="AVR76127.1"/>
    </source>
</evidence>
<dbReference type="Proteomes" id="UP000244342">
    <property type="component" value="Segment"/>
</dbReference>
<sequence length="52" mass="6268">MSWVLFFIAVGFAVWYRKLYIEAERSAHYWITATEEWKAKFHELVASVTEKK</sequence>
<organism evidence="1 2">
    <name type="scientific">Aeromonas phage AhSzw-1</name>
    <dbReference type="NCBI Taxonomy" id="2138299"/>
    <lineage>
        <taxon>Viruses</taxon>
        <taxon>Duplodnaviria</taxon>
        <taxon>Heunggongvirae</taxon>
        <taxon>Uroviricota</taxon>
        <taxon>Caudoviricetes</taxon>
        <taxon>Demerecviridae</taxon>
        <taxon>Shenzhenvirus</taxon>
        <taxon>Shenzhenvirus AhSzw1</taxon>
    </lineage>
</organism>
<accession>A0A2R4AM55</accession>
<proteinExistence type="predicted"/>
<name>A0A2R4AM55_9CAUD</name>